<sequence length="191" mass="20759">MGKEGELWDDSALINAFDDAIFKYKKMHGKKRILDKSSDGGEFGGGTDDENASAVTGVDERWQMRAAMLHRILSQNWERPKNLAPAKLKNCVDSLGPGPYIDPSNGGAHAQNSQWLFWLHALHSHLVHLGGTSLGKACADSSPMMNPGKSFPPIDDDIVKTAMDAAERAMSSMTMNASAVKSDIEGKHGFF</sequence>
<evidence type="ECO:0000256" key="1">
    <source>
        <dbReference type="SAM" id="MobiDB-lite"/>
    </source>
</evidence>
<evidence type="ECO:0000313" key="3">
    <source>
        <dbReference type="EMBL" id="KAJ6426924.1"/>
    </source>
</evidence>
<feature type="region of interest" description="Disordered" evidence="1">
    <location>
        <begin position="35"/>
        <end position="55"/>
    </location>
</feature>
<organism evidence="3 4">
    <name type="scientific">Salix udensis</name>
    <dbReference type="NCBI Taxonomy" id="889485"/>
    <lineage>
        <taxon>Eukaryota</taxon>
        <taxon>Viridiplantae</taxon>
        <taxon>Streptophyta</taxon>
        <taxon>Embryophyta</taxon>
        <taxon>Tracheophyta</taxon>
        <taxon>Spermatophyta</taxon>
        <taxon>Magnoliopsida</taxon>
        <taxon>eudicotyledons</taxon>
        <taxon>Gunneridae</taxon>
        <taxon>Pentapetalae</taxon>
        <taxon>rosids</taxon>
        <taxon>fabids</taxon>
        <taxon>Malpighiales</taxon>
        <taxon>Salicaceae</taxon>
        <taxon>Saliceae</taxon>
        <taxon>Salix</taxon>
    </lineage>
</organism>
<evidence type="ECO:0000259" key="2">
    <source>
        <dbReference type="Pfam" id="PF20636"/>
    </source>
</evidence>
<feature type="domain" description="Survival Motor Neuron Gemin2-binding" evidence="2">
    <location>
        <begin position="1"/>
        <end position="29"/>
    </location>
</feature>
<proteinExistence type="predicted"/>
<dbReference type="Proteomes" id="UP001162972">
    <property type="component" value="Chromosome 1"/>
</dbReference>
<protein>
    <recommendedName>
        <fullName evidence="2">Survival Motor Neuron Gemin2-binding domain-containing protein</fullName>
    </recommendedName>
</protein>
<dbReference type="CDD" id="cd22851">
    <property type="entry name" value="SMN_N"/>
    <property type="match status" value="1"/>
</dbReference>
<dbReference type="EMBL" id="JAPFFJ010000005">
    <property type="protein sequence ID" value="KAJ6426924.1"/>
    <property type="molecule type" value="Genomic_DNA"/>
</dbReference>
<dbReference type="PANTHER" id="PTHR39267:SF1">
    <property type="entry name" value="SURVIVAL MOTOR NEURON PROTEIN"/>
    <property type="match status" value="1"/>
</dbReference>
<comment type="caution">
    <text evidence="3">The sequence shown here is derived from an EMBL/GenBank/DDBJ whole genome shotgun (WGS) entry which is preliminary data.</text>
</comment>
<accession>A0AAD6KNR3</accession>
<dbReference type="PANTHER" id="PTHR39267">
    <property type="entry name" value="SURVIVAL MOTOR NEURON-LIKE PROTEIN 1"/>
    <property type="match status" value="1"/>
</dbReference>
<evidence type="ECO:0000313" key="4">
    <source>
        <dbReference type="Proteomes" id="UP001162972"/>
    </source>
</evidence>
<dbReference type="AlphaFoldDB" id="A0AAD6KNR3"/>
<dbReference type="InterPro" id="IPR040424">
    <property type="entry name" value="Smn1"/>
</dbReference>
<dbReference type="Pfam" id="PF20636">
    <property type="entry name" value="SMN_G2-BD"/>
    <property type="match status" value="1"/>
</dbReference>
<reference evidence="3 4" key="1">
    <citation type="journal article" date="2023" name="Int. J. Mol. Sci.">
        <title>De Novo Assembly and Annotation of 11 Diverse Shrub Willow (Salix) Genomes Reveals Novel Gene Organization in Sex-Linked Regions.</title>
        <authorList>
            <person name="Hyden B."/>
            <person name="Feng K."/>
            <person name="Yates T.B."/>
            <person name="Jawdy S."/>
            <person name="Cereghino C."/>
            <person name="Smart L.B."/>
            <person name="Muchero W."/>
        </authorList>
    </citation>
    <scope>NUCLEOTIDE SEQUENCE [LARGE SCALE GENOMIC DNA]</scope>
    <source>
        <tissue evidence="3">Shoot tip</tissue>
    </source>
</reference>
<dbReference type="InterPro" id="IPR049481">
    <property type="entry name" value="SMN_G2-BD"/>
</dbReference>
<name>A0AAD6KNR3_9ROSI</name>
<gene>
    <name evidence="3" type="ORF">OIU84_022507</name>
</gene>
<keyword evidence="4" id="KW-1185">Reference proteome</keyword>